<name>A0ABP0W0U5_9BRYO</name>
<evidence type="ECO:0000256" key="1">
    <source>
        <dbReference type="SAM" id="MobiDB-lite"/>
    </source>
</evidence>
<accession>A0ABP0W0U5</accession>
<feature type="compositionally biased region" description="Polar residues" evidence="1">
    <location>
        <begin position="32"/>
        <end position="48"/>
    </location>
</feature>
<protein>
    <submittedName>
        <fullName evidence="2">Uncharacterized protein</fullName>
    </submittedName>
</protein>
<keyword evidence="3" id="KW-1185">Reference proteome</keyword>
<reference evidence="2" key="1">
    <citation type="submission" date="2024-02" db="EMBL/GenBank/DDBJ databases">
        <authorList>
            <consortium name="ELIXIR-Norway"/>
            <consortium name="Elixir Norway"/>
        </authorList>
    </citation>
    <scope>NUCLEOTIDE SEQUENCE</scope>
</reference>
<gene>
    <name evidence="2" type="ORF">CSSPJE1EN1_LOCUS5837</name>
</gene>
<dbReference type="Proteomes" id="UP001497444">
    <property type="component" value="Chromosome 13"/>
</dbReference>
<feature type="region of interest" description="Disordered" evidence="1">
    <location>
        <begin position="290"/>
        <end position="310"/>
    </location>
</feature>
<feature type="region of interest" description="Disordered" evidence="1">
    <location>
        <begin position="22"/>
        <end position="89"/>
    </location>
</feature>
<organism evidence="2 3">
    <name type="scientific">Sphagnum jensenii</name>
    <dbReference type="NCBI Taxonomy" id="128206"/>
    <lineage>
        <taxon>Eukaryota</taxon>
        <taxon>Viridiplantae</taxon>
        <taxon>Streptophyta</taxon>
        <taxon>Embryophyta</taxon>
        <taxon>Bryophyta</taxon>
        <taxon>Sphagnophytina</taxon>
        <taxon>Sphagnopsida</taxon>
        <taxon>Sphagnales</taxon>
        <taxon>Sphagnaceae</taxon>
        <taxon>Sphagnum</taxon>
    </lineage>
</organism>
<dbReference type="EMBL" id="OZ020108">
    <property type="protein sequence ID" value="CAK9260359.1"/>
    <property type="molecule type" value="Genomic_DNA"/>
</dbReference>
<feature type="compositionally biased region" description="Basic and acidic residues" evidence="1">
    <location>
        <begin position="526"/>
        <end position="540"/>
    </location>
</feature>
<feature type="region of interest" description="Disordered" evidence="1">
    <location>
        <begin position="208"/>
        <end position="252"/>
    </location>
</feature>
<sequence>MRKKKGSSWAALKKHLQQCYKYSEPEDDAGDDTSSSISQEEFGTSTSDGVGLVSGTGGQPRLDYDHDKAAIDSPAEDCHEPSTSDDSISEYVDKELQEEDQDEVIQVKQHRNRSLAEQLALPNVSSPVLRLTCSNGAPGAAAAPCPPGLRHEADGGAAAALQCKNVYRSGSVPKKPPASNTRAGVVQEAADSTANTAAVGMRGRCRVPGKLSQSRRRGSTRAARGAKLEKSSVVHGRRFHARAPGGTGAENAHTADCATSWSDYSSSSQGRLIRRLEKELEIHEPTLCSVSTGMSRTGPRRPRMPARTDPHPRAAAAAAAAFGNMKHGWNASTRTAQDFQALLRDKERAVMKRERALKYARSIRRTFRHGHARQKGEPWPAADAAAAGAAAAARTPADKPGWVWSWLERAARMGANGARDNRIFDNDSDPRNGISDSALSVQSTIAMCTTGPIPAADAAGAQCSSDHVDGLWLPAASSLREQQEAKAQCVDLPASDHATSRADQPGMGIKSGSGAHPDDDAQEQNVPREENRTSSREEPRCSSAAGVAKFKLARFGGTRGSCLSSWTNQVAEGREKSCILHDENEDDDSQEQYSPVESVGSCAAPVAIRASKYTLSSHFNGGAAHRVKSSSGGTVQQLKMLQNSNLQSRGVVESSFLPVARPSAAAAGEYDADSIGSTATSLRKKLWKP</sequence>
<feature type="region of interest" description="Disordered" evidence="1">
    <location>
        <begin position="496"/>
        <end position="543"/>
    </location>
</feature>
<proteinExistence type="predicted"/>
<feature type="compositionally biased region" description="Basic and acidic residues" evidence="1">
    <location>
        <begin position="62"/>
        <end position="82"/>
    </location>
</feature>
<evidence type="ECO:0000313" key="2">
    <source>
        <dbReference type="EMBL" id="CAK9260359.1"/>
    </source>
</evidence>
<evidence type="ECO:0000313" key="3">
    <source>
        <dbReference type="Proteomes" id="UP001497444"/>
    </source>
</evidence>
<feature type="compositionally biased region" description="Basic residues" evidence="1">
    <location>
        <begin position="208"/>
        <end position="219"/>
    </location>
</feature>